<keyword evidence="10 16" id="KW-0520">NAD</keyword>
<feature type="transmembrane region" description="Helical" evidence="16">
    <location>
        <begin position="322"/>
        <end position="340"/>
    </location>
</feature>
<keyword evidence="3" id="KW-0997">Cell inner membrane</keyword>
<dbReference type="AlphaFoldDB" id="A0A1M5TCW0"/>
<keyword evidence="4 16" id="KW-0597">Phosphoprotein</keyword>
<feature type="modified residue" description="FMN phosphoryl threonine" evidence="16 17">
    <location>
        <position position="212"/>
    </location>
</feature>
<dbReference type="Proteomes" id="UP000184109">
    <property type="component" value="Unassembled WGS sequence"/>
</dbReference>
<keyword evidence="1 16" id="KW-0813">Transport</keyword>
<evidence type="ECO:0000256" key="12">
    <source>
        <dbReference type="ARBA" id="ARBA00023065"/>
    </source>
</evidence>
<keyword evidence="15 16" id="KW-0739">Sodium transport</keyword>
<evidence type="ECO:0000256" key="8">
    <source>
        <dbReference type="ARBA" id="ARBA00022967"/>
    </source>
</evidence>
<keyword evidence="5 16" id="KW-0285">Flavoprotein</keyword>
<keyword evidence="9 16" id="KW-1133">Transmembrane helix</keyword>
<proteinExistence type="inferred from homology"/>
<comment type="function">
    <text evidence="16">NQR complex catalyzes the reduction of ubiquinone-1 to ubiquinol by two successive reactions, coupled with the transport of Na(+) ions from the cytoplasm to the periplasm. NqrA to NqrE are probably involved in the second step, the conversion of ubisemiquinone to ubiquinol.</text>
</comment>
<keyword evidence="8 16" id="KW-1278">Translocase</keyword>
<dbReference type="PIRSF" id="PIRSF016055">
    <property type="entry name" value="NADH-UbQ_OxRdtase_B_su"/>
    <property type="match status" value="1"/>
</dbReference>
<dbReference type="InterPro" id="IPR010966">
    <property type="entry name" value="NqrB"/>
</dbReference>
<dbReference type="EC" id="7.2.1.1" evidence="16"/>
<dbReference type="PANTHER" id="PTHR30578">
    <property type="entry name" value="ELECTRON TRANSPORT COMPLEX PROTEIN RNFD"/>
    <property type="match status" value="1"/>
</dbReference>
<evidence type="ECO:0000256" key="6">
    <source>
        <dbReference type="ARBA" id="ARBA00022643"/>
    </source>
</evidence>
<evidence type="ECO:0000256" key="13">
    <source>
        <dbReference type="ARBA" id="ARBA00023075"/>
    </source>
</evidence>
<comment type="catalytic activity">
    <reaction evidence="16">
        <text>a ubiquinone + n Na(+)(in) + NADH + H(+) = a ubiquinol + n Na(+)(out) + NAD(+)</text>
        <dbReference type="Rhea" id="RHEA:47748"/>
        <dbReference type="Rhea" id="RHEA-COMP:9565"/>
        <dbReference type="Rhea" id="RHEA-COMP:9566"/>
        <dbReference type="ChEBI" id="CHEBI:15378"/>
        <dbReference type="ChEBI" id="CHEBI:16389"/>
        <dbReference type="ChEBI" id="CHEBI:17976"/>
        <dbReference type="ChEBI" id="CHEBI:29101"/>
        <dbReference type="ChEBI" id="CHEBI:57540"/>
        <dbReference type="ChEBI" id="CHEBI:57945"/>
        <dbReference type="EC" id="7.2.1.1"/>
    </reaction>
</comment>
<keyword evidence="19" id="KW-1185">Reference proteome</keyword>
<keyword evidence="14 16" id="KW-0472">Membrane</keyword>
<dbReference type="STRING" id="1195760.SAMN05444281_0829"/>
<feature type="transmembrane region" description="Helical" evidence="16">
    <location>
        <begin position="231"/>
        <end position="256"/>
    </location>
</feature>
<evidence type="ECO:0000256" key="2">
    <source>
        <dbReference type="ARBA" id="ARBA00022475"/>
    </source>
</evidence>
<evidence type="ECO:0000256" key="4">
    <source>
        <dbReference type="ARBA" id="ARBA00022553"/>
    </source>
</evidence>
<reference evidence="19" key="1">
    <citation type="submission" date="2016-11" db="EMBL/GenBank/DDBJ databases">
        <authorList>
            <person name="Varghese N."/>
            <person name="Submissions S."/>
        </authorList>
    </citation>
    <scope>NUCLEOTIDE SEQUENCE [LARGE SCALE GENOMIC DNA]</scope>
    <source>
        <strain evidence="19">DSM 100572</strain>
    </source>
</reference>
<evidence type="ECO:0000256" key="5">
    <source>
        <dbReference type="ARBA" id="ARBA00022630"/>
    </source>
</evidence>
<feature type="transmembrane region" description="Helical" evidence="16">
    <location>
        <begin position="346"/>
        <end position="366"/>
    </location>
</feature>
<protein>
    <recommendedName>
        <fullName evidence="16">Na(+)-translocating NADH-quinone reductase subunit B</fullName>
        <shortName evidence="16">Na(+)-NQR subunit B</shortName>
        <shortName evidence="16">Na(+)-translocating NQR subunit B</shortName>
        <ecNumber evidence="16">7.2.1.1</ecNumber>
    </recommendedName>
    <alternativeName>
        <fullName evidence="16">NQR complex subunit B</fullName>
    </alternativeName>
    <alternativeName>
        <fullName evidence="16">NQR-1 subunit B</fullName>
    </alternativeName>
</protein>
<organism evidence="18 19">
    <name type="scientific">Wenyingzhuangia marina</name>
    <dbReference type="NCBI Taxonomy" id="1195760"/>
    <lineage>
        <taxon>Bacteria</taxon>
        <taxon>Pseudomonadati</taxon>
        <taxon>Bacteroidota</taxon>
        <taxon>Flavobacteriia</taxon>
        <taxon>Flavobacteriales</taxon>
        <taxon>Flavobacteriaceae</taxon>
        <taxon>Wenyingzhuangia</taxon>
    </lineage>
</organism>
<comment type="similarity">
    <text evidence="16">Belongs to the NqrB/RnfD family.</text>
</comment>
<evidence type="ECO:0000256" key="17">
    <source>
        <dbReference type="PIRSR" id="PIRSR016055-50"/>
    </source>
</evidence>
<dbReference type="OrthoDB" id="9776359at2"/>
<feature type="transmembrane region" description="Helical" evidence="16">
    <location>
        <begin position="268"/>
        <end position="286"/>
    </location>
</feature>
<comment type="cofactor">
    <cofactor evidence="16 17">
        <name>FMN</name>
        <dbReference type="ChEBI" id="CHEBI:58210"/>
    </cofactor>
</comment>
<dbReference type="RefSeq" id="WP_073118521.1">
    <property type="nucleotide sequence ID" value="NZ_BMEN01000001.1"/>
</dbReference>
<comment type="caution">
    <text evidence="16">Lacks conserved residue(s) required for the propagation of feature annotation.</text>
</comment>
<dbReference type="Pfam" id="PF03116">
    <property type="entry name" value="NQR2_RnfD_RnfE"/>
    <property type="match status" value="1"/>
</dbReference>
<evidence type="ECO:0000256" key="9">
    <source>
        <dbReference type="ARBA" id="ARBA00022989"/>
    </source>
</evidence>
<feature type="transmembrane region" description="Helical" evidence="16">
    <location>
        <begin position="131"/>
        <end position="161"/>
    </location>
</feature>
<keyword evidence="13 16" id="KW-0830">Ubiquinone</keyword>
<evidence type="ECO:0000256" key="16">
    <source>
        <dbReference type="HAMAP-Rule" id="MF_00426"/>
    </source>
</evidence>
<name>A0A1M5TCW0_9FLAO</name>
<dbReference type="GO" id="GO:0006814">
    <property type="term" value="P:sodium ion transport"/>
    <property type="evidence" value="ECO:0007669"/>
    <property type="project" value="UniProtKB-UniRule"/>
</dbReference>
<evidence type="ECO:0000256" key="1">
    <source>
        <dbReference type="ARBA" id="ARBA00022448"/>
    </source>
</evidence>
<dbReference type="InterPro" id="IPR004338">
    <property type="entry name" value="NqrB/RnfD"/>
</dbReference>
<dbReference type="NCBIfam" id="TIGR01937">
    <property type="entry name" value="nqrB"/>
    <property type="match status" value="1"/>
</dbReference>
<feature type="transmembrane region" description="Helical" evidence="16">
    <location>
        <begin position="57"/>
        <end position="77"/>
    </location>
</feature>
<dbReference type="GO" id="GO:0055085">
    <property type="term" value="P:transmembrane transport"/>
    <property type="evidence" value="ECO:0007669"/>
    <property type="project" value="InterPro"/>
</dbReference>
<dbReference type="GO" id="GO:0010181">
    <property type="term" value="F:FMN binding"/>
    <property type="evidence" value="ECO:0007669"/>
    <property type="project" value="InterPro"/>
</dbReference>
<dbReference type="PANTHER" id="PTHR30578:SF1">
    <property type="entry name" value="NA(+)-TRANSLOCATING NADH-QUINONE REDUCTASE SUBUNIT B"/>
    <property type="match status" value="1"/>
</dbReference>
<comment type="subcellular location">
    <subcellularLocation>
        <location evidence="16">Cell membrane</location>
        <topology evidence="16">Multi-pass membrane protein</topology>
    </subcellularLocation>
</comment>
<comment type="subunit">
    <text evidence="16">Composed of six subunits; NqrA, NqrB, NqrC, NqrD, NqrE and NqrF.</text>
</comment>
<keyword evidence="6 16" id="KW-0288">FMN</keyword>
<evidence type="ECO:0000256" key="11">
    <source>
        <dbReference type="ARBA" id="ARBA00023053"/>
    </source>
</evidence>
<evidence type="ECO:0000256" key="15">
    <source>
        <dbReference type="ARBA" id="ARBA00023201"/>
    </source>
</evidence>
<dbReference type="GO" id="GO:0005886">
    <property type="term" value="C:plasma membrane"/>
    <property type="evidence" value="ECO:0007669"/>
    <property type="project" value="UniProtKB-SubCell"/>
</dbReference>
<dbReference type="NCBIfam" id="NF003756">
    <property type="entry name" value="PRK05349.1"/>
    <property type="match status" value="1"/>
</dbReference>
<keyword evidence="2 16" id="KW-1003">Cell membrane</keyword>
<evidence type="ECO:0000313" key="18">
    <source>
        <dbReference type="EMBL" id="SHH48655.1"/>
    </source>
</evidence>
<keyword evidence="7 16" id="KW-0812">Transmembrane</keyword>
<evidence type="ECO:0000256" key="3">
    <source>
        <dbReference type="ARBA" id="ARBA00022519"/>
    </source>
</evidence>
<keyword evidence="11 16" id="KW-0915">Sodium</keyword>
<evidence type="ECO:0000313" key="19">
    <source>
        <dbReference type="Proteomes" id="UP000184109"/>
    </source>
</evidence>
<evidence type="ECO:0000256" key="7">
    <source>
        <dbReference type="ARBA" id="ARBA00022692"/>
    </source>
</evidence>
<dbReference type="GO" id="GO:0016655">
    <property type="term" value="F:oxidoreductase activity, acting on NAD(P)H, quinone or similar compound as acceptor"/>
    <property type="evidence" value="ECO:0007669"/>
    <property type="project" value="UniProtKB-UniRule"/>
</dbReference>
<evidence type="ECO:0000256" key="14">
    <source>
        <dbReference type="ARBA" id="ARBA00023136"/>
    </source>
</evidence>
<gene>
    <name evidence="16" type="primary">nqrB</name>
    <name evidence="18" type="ORF">SAMN05444281_0829</name>
</gene>
<evidence type="ECO:0000256" key="10">
    <source>
        <dbReference type="ARBA" id="ARBA00023027"/>
    </source>
</evidence>
<accession>A0A1M5TCW0</accession>
<keyword evidence="12 16" id="KW-0406">Ion transport</keyword>
<dbReference type="GO" id="GO:0022904">
    <property type="term" value="P:respiratory electron transport chain"/>
    <property type="evidence" value="ECO:0007669"/>
    <property type="project" value="InterPro"/>
</dbReference>
<feature type="transmembrane region" description="Helical" evidence="16">
    <location>
        <begin position="292"/>
        <end position="310"/>
    </location>
</feature>
<dbReference type="EMBL" id="FQXQ01000001">
    <property type="protein sequence ID" value="SHH48655.1"/>
    <property type="molecule type" value="Genomic_DNA"/>
</dbReference>
<sequence>MDFLRKKFDEIRKPFNPGGKFEKFAPAINSIDTLMFVPKHNTHKGAHIRDGVDLKRVMVTVIFALLPAMFFGMYNLGYQHFSQLGESTAFLDCMIFGAWKFLPMLLVSYGVGLAIEIGFAIYNKHEVNEGYLVSGMLIPLIMPVDFPLWMLAVSVVFAVFIGKEAFGGTGMNIFNPALIARAFAFFSYAPQMSGDKVWVADASTIDAVSGETILGQLAAGAHSSWSVLDMFLGYVPGSVGETSVLAILIGAAILIATGVGSWKIMTGVVIGGAAMGLIFNALGLNALMEFPWWQHLLVGGFAFGAVFMATDPVSGAQTEKGKWIYGILIGFFAIMIRVFNGAYPEGMMMAILLMNVFAPTVDHYVIAGNIKKRKKRLKAA</sequence>
<dbReference type="HAMAP" id="MF_00426">
    <property type="entry name" value="NqrB"/>
    <property type="match status" value="1"/>
</dbReference>